<accession>A0AA35LTG9</accession>
<protein>
    <recommendedName>
        <fullName evidence="7">Major facilitator superfamily (MFS) profile domain-containing protein</fullName>
    </recommendedName>
</protein>
<evidence type="ECO:0000256" key="1">
    <source>
        <dbReference type="ARBA" id="ARBA00004141"/>
    </source>
</evidence>
<evidence type="ECO:0000256" key="6">
    <source>
        <dbReference type="SAM" id="Phobius"/>
    </source>
</evidence>
<dbReference type="EMBL" id="CABFNP030000619">
    <property type="protein sequence ID" value="CAI6062187.1"/>
    <property type="molecule type" value="Genomic_DNA"/>
</dbReference>
<feature type="transmembrane region" description="Helical" evidence="6">
    <location>
        <begin position="241"/>
        <end position="263"/>
    </location>
</feature>
<feature type="domain" description="Major facilitator superfamily (MFS) profile" evidence="7">
    <location>
        <begin position="66"/>
        <end position="419"/>
    </location>
</feature>
<feature type="transmembrane region" description="Helical" evidence="6">
    <location>
        <begin position="385"/>
        <end position="406"/>
    </location>
</feature>
<dbReference type="Proteomes" id="UP001160390">
    <property type="component" value="Unassembled WGS sequence"/>
</dbReference>
<evidence type="ECO:0000313" key="8">
    <source>
        <dbReference type="EMBL" id="CAI6062187.1"/>
    </source>
</evidence>
<gene>
    <name evidence="8" type="ORF">CCHLO57077_00011713</name>
</gene>
<evidence type="ECO:0000259" key="7">
    <source>
        <dbReference type="PROSITE" id="PS50850"/>
    </source>
</evidence>
<evidence type="ECO:0000256" key="4">
    <source>
        <dbReference type="ARBA" id="ARBA00022989"/>
    </source>
</evidence>
<feature type="transmembrane region" description="Helical" evidence="6">
    <location>
        <begin position="148"/>
        <end position="167"/>
    </location>
</feature>
<dbReference type="PANTHER" id="PTHR23501">
    <property type="entry name" value="MAJOR FACILITATOR SUPERFAMILY"/>
    <property type="match status" value="1"/>
</dbReference>
<evidence type="ECO:0000256" key="2">
    <source>
        <dbReference type="ARBA" id="ARBA00007520"/>
    </source>
</evidence>
<feature type="transmembrane region" description="Helical" evidence="6">
    <location>
        <begin position="63"/>
        <end position="88"/>
    </location>
</feature>
<dbReference type="GO" id="GO:0022857">
    <property type="term" value="F:transmembrane transporter activity"/>
    <property type="evidence" value="ECO:0007669"/>
    <property type="project" value="InterPro"/>
</dbReference>
<dbReference type="AlphaFoldDB" id="A0AA35LTG9"/>
<name>A0AA35LTG9_9HYPO</name>
<keyword evidence="5 6" id="KW-0472">Membrane</keyword>
<dbReference type="InterPro" id="IPR020846">
    <property type="entry name" value="MFS_dom"/>
</dbReference>
<feature type="transmembrane region" description="Helical" evidence="6">
    <location>
        <begin position="311"/>
        <end position="330"/>
    </location>
</feature>
<evidence type="ECO:0000256" key="3">
    <source>
        <dbReference type="ARBA" id="ARBA00022692"/>
    </source>
</evidence>
<dbReference type="Pfam" id="PF07690">
    <property type="entry name" value="MFS_1"/>
    <property type="match status" value="1"/>
</dbReference>
<keyword evidence="9" id="KW-1185">Reference proteome</keyword>
<dbReference type="InterPro" id="IPR036259">
    <property type="entry name" value="MFS_trans_sf"/>
</dbReference>
<comment type="similarity">
    <text evidence="2">Belongs to the major facilitator superfamily. TCR/Tet family.</text>
</comment>
<dbReference type="InterPro" id="IPR011701">
    <property type="entry name" value="MFS"/>
</dbReference>
<comment type="subcellular location">
    <subcellularLocation>
        <location evidence="1">Membrane</location>
        <topology evidence="1">Multi-pass membrane protein</topology>
    </subcellularLocation>
</comment>
<feature type="transmembrane region" description="Helical" evidence="6">
    <location>
        <begin position="206"/>
        <end position="229"/>
    </location>
</feature>
<keyword evidence="3 6" id="KW-0812">Transmembrane</keyword>
<evidence type="ECO:0000313" key="9">
    <source>
        <dbReference type="Proteomes" id="UP001160390"/>
    </source>
</evidence>
<dbReference type="SUPFAM" id="SSF103473">
    <property type="entry name" value="MFS general substrate transporter"/>
    <property type="match status" value="2"/>
</dbReference>
<feature type="transmembrane region" description="Helical" evidence="6">
    <location>
        <begin position="275"/>
        <end position="299"/>
    </location>
</feature>
<proteinExistence type="inferred from homology"/>
<sequence>MSKDESSCSIPQASSQLEAVEMVGEEKHLHPSQTKMPGRDVDIQKLGGAGAQDETRYLAGLKLFFAMTSIALLILLTMLDISIIGTAVPQITSDFHSLEDISWYSGAYQLASATVQPLTGKIYTYFSIKVYNLWNSHYVNFWANKPQWTLLAFVLMFEIGSAICGAAQSSPMLIIGRAVAGLGCSGLMNGCLTLIFGAITPEKRTLYTSITMGVGQIGIVFGPFLGGIFTEHASWRWLPRFGYYIPWAALASGGTAIGCGLISTWTPNSTLGHLIGYQVIFALRGLGMQISTVAIQNALPPSEIAIGNSMLVFSQSLFGAILITAANTVFQESLKTKIKNETPSIDPIAAIAAGGSAEAVRALAPAGGDLLRAVLNVYSKSVGNVYYLLIGACVVSLVASFGMGWVDVRKKKLTGTVLK</sequence>
<dbReference type="GO" id="GO:0005886">
    <property type="term" value="C:plasma membrane"/>
    <property type="evidence" value="ECO:0007669"/>
    <property type="project" value="TreeGrafter"/>
</dbReference>
<organism evidence="8 9">
    <name type="scientific">Clonostachys chloroleuca</name>
    <dbReference type="NCBI Taxonomy" id="1926264"/>
    <lineage>
        <taxon>Eukaryota</taxon>
        <taxon>Fungi</taxon>
        <taxon>Dikarya</taxon>
        <taxon>Ascomycota</taxon>
        <taxon>Pezizomycotina</taxon>
        <taxon>Sordariomycetes</taxon>
        <taxon>Hypocreomycetidae</taxon>
        <taxon>Hypocreales</taxon>
        <taxon>Bionectriaceae</taxon>
        <taxon>Clonostachys</taxon>
    </lineage>
</organism>
<keyword evidence="4 6" id="KW-1133">Transmembrane helix</keyword>
<feature type="transmembrane region" description="Helical" evidence="6">
    <location>
        <begin position="179"/>
        <end position="200"/>
    </location>
</feature>
<dbReference type="PANTHER" id="PTHR23501:SF193">
    <property type="entry name" value="MULTIDRUG TRANSPORTER, PUTATIVE (AFU_ORTHOLOGUE AFUA_8G00940)-RELATED"/>
    <property type="match status" value="1"/>
</dbReference>
<evidence type="ECO:0000256" key="5">
    <source>
        <dbReference type="ARBA" id="ARBA00023136"/>
    </source>
</evidence>
<dbReference type="Gene3D" id="1.20.1250.20">
    <property type="entry name" value="MFS general substrate transporter like domains"/>
    <property type="match status" value="1"/>
</dbReference>
<reference evidence="8" key="1">
    <citation type="submission" date="2023-01" db="EMBL/GenBank/DDBJ databases">
        <authorList>
            <person name="Piombo E."/>
        </authorList>
    </citation>
    <scope>NUCLEOTIDE SEQUENCE</scope>
</reference>
<dbReference type="PROSITE" id="PS50850">
    <property type="entry name" value="MFS"/>
    <property type="match status" value="1"/>
</dbReference>
<comment type="caution">
    <text evidence="8">The sequence shown here is derived from an EMBL/GenBank/DDBJ whole genome shotgun (WGS) entry which is preliminary data.</text>
</comment>